<evidence type="ECO:0000256" key="6">
    <source>
        <dbReference type="ARBA" id="ARBA00022801"/>
    </source>
</evidence>
<keyword evidence="4 7" id="KW-0479">Metal-binding</keyword>
<evidence type="ECO:0000256" key="3">
    <source>
        <dbReference type="ARBA" id="ARBA00022670"/>
    </source>
</evidence>
<name>A0A212KKM6_9BACT</name>
<dbReference type="PRINTS" id="PR00446">
    <property type="entry name" value="HYDRGNUPTAKE"/>
</dbReference>
<dbReference type="EMBL" id="FLUP01000002">
    <property type="protein sequence ID" value="SBW12229.1"/>
    <property type="molecule type" value="Genomic_DNA"/>
</dbReference>
<evidence type="ECO:0000256" key="7">
    <source>
        <dbReference type="PIRSR" id="PIRSR604419-1"/>
    </source>
</evidence>
<sequence>MEQIVILGLGNILYGDEGVGVLLAQRLYAHWDFPENVEVVDGGTQGQTLLTFVERADKLLVLDAVDFGLEPGELVLRDNVPAYLTAQKIGPHQNSFSEVMGLAALRGTAPEHCALIGVQPAAMTLAAPLSTPVSESFEAAQSMALDVLRQWGIDPQLRAQPRHLSAAVLDSLVQGCV</sequence>
<proteinExistence type="inferred from homology"/>
<dbReference type="RefSeq" id="WP_227117858.1">
    <property type="nucleotide sequence ID" value="NZ_LT598928.1"/>
</dbReference>
<evidence type="ECO:0000313" key="8">
    <source>
        <dbReference type="EMBL" id="SBW12229.1"/>
    </source>
</evidence>
<keyword evidence="3" id="KW-0645">Protease</keyword>
<dbReference type="Gene3D" id="3.40.50.1450">
    <property type="entry name" value="HybD-like"/>
    <property type="match status" value="1"/>
</dbReference>
<dbReference type="PANTHER" id="PTHR30302:SF9">
    <property type="entry name" value="HYDROGENASE 1 MATURATION PROTEASE"/>
    <property type="match status" value="1"/>
</dbReference>
<keyword evidence="6" id="KW-0378">Hydrolase</keyword>
<comment type="similarity">
    <text evidence="1">Belongs to the peptidase A31 family.</text>
</comment>
<feature type="binding site" evidence="7">
    <location>
        <position position="17"/>
    </location>
    <ligand>
        <name>Ni(2+)</name>
        <dbReference type="ChEBI" id="CHEBI:49786"/>
    </ligand>
</feature>
<dbReference type="InterPro" id="IPR004419">
    <property type="entry name" value="Pept_A31_hyd_express"/>
</dbReference>
<evidence type="ECO:0000256" key="5">
    <source>
        <dbReference type="ARBA" id="ARBA00022750"/>
    </source>
</evidence>
<evidence type="ECO:0000256" key="1">
    <source>
        <dbReference type="ARBA" id="ARBA00006814"/>
    </source>
</evidence>
<dbReference type="GO" id="GO:0016485">
    <property type="term" value="P:protein processing"/>
    <property type="evidence" value="ECO:0007669"/>
    <property type="project" value="InterPro"/>
</dbReference>
<dbReference type="NCBIfam" id="TIGR00072">
    <property type="entry name" value="hydrog_prot"/>
    <property type="match status" value="1"/>
</dbReference>
<dbReference type="CDD" id="cd06062">
    <property type="entry name" value="H2MP_MemB-H2up"/>
    <property type="match status" value="1"/>
</dbReference>
<dbReference type="InterPro" id="IPR000671">
    <property type="entry name" value="Peptidase_A31"/>
</dbReference>
<dbReference type="Pfam" id="PF01750">
    <property type="entry name" value="HycI"/>
    <property type="match status" value="1"/>
</dbReference>
<dbReference type="GO" id="GO:0046872">
    <property type="term" value="F:metal ion binding"/>
    <property type="evidence" value="ECO:0007669"/>
    <property type="project" value="UniProtKB-KW"/>
</dbReference>
<keyword evidence="5" id="KW-0064">Aspartyl protease</keyword>
<dbReference type="FunFam" id="3.40.50.1450:FF:000002">
    <property type="entry name" value="Hydrogenase 1 maturation protease"/>
    <property type="match status" value="1"/>
</dbReference>
<dbReference type="SUPFAM" id="SSF53163">
    <property type="entry name" value="HybD-like"/>
    <property type="match status" value="1"/>
</dbReference>
<reference evidence="8" key="1">
    <citation type="submission" date="2016-04" db="EMBL/GenBank/DDBJ databases">
        <authorList>
            <person name="Evans L.H."/>
            <person name="Alamgir A."/>
            <person name="Owens N."/>
            <person name="Weber N.D."/>
            <person name="Virtaneva K."/>
            <person name="Barbian K."/>
            <person name="Babar A."/>
            <person name="Rosenke K."/>
        </authorList>
    </citation>
    <scope>NUCLEOTIDE SEQUENCE</scope>
    <source>
        <strain evidence="8">92-2</strain>
    </source>
</reference>
<organism evidence="8">
    <name type="scientific">uncultured Desulfovibrio sp</name>
    <dbReference type="NCBI Taxonomy" id="167968"/>
    <lineage>
        <taxon>Bacteria</taxon>
        <taxon>Pseudomonadati</taxon>
        <taxon>Thermodesulfobacteriota</taxon>
        <taxon>Desulfovibrionia</taxon>
        <taxon>Desulfovibrionales</taxon>
        <taxon>Desulfovibrionaceae</taxon>
        <taxon>Desulfovibrio</taxon>
        <taxon>environmental samples</taxon>
    </lineage>
</organism>
<feature type="binding site" evidence="7">
    <location>
        <position position="92"/>
    </location>
    <ligand>
        <name>Ni(2+)</name>
        <dbReference type="ChEBI" id="CHEBI:49786"/>
    </ligand>
</feature>
<feature type="binding site" evidence="7">
    <location>
        <position position="63"/>
    </location>
    <ligand>
        <name>Ni(2+)</name>
        <dbReference type="ChEBI" id="CHEBI:49786"/>
    </ligand>
</feature>
<dbReference type="GO" id="GO:0008047">
    <property type="term" value="F:enzyme activator activity"/>
    <property type="evidence" value="ECO:0007669"/>
    <property type="project" value="InterPro"/>
</dbReference>
<evidence type="ECO:0000256" key="2">
    <source>
        <dbReference type="ARBA" id="ARBA00022596"/>
    </source>
</evidence>
<dbReference type="PANTHER" id="PTHR30302">
    <property type="entry name" value="HYDROGENASE 1 MATURATION PROTEASE"/>
    <property type="match status" value="1"/>
</dbReference>
<keyword evidence="2 7" id="KW-0533">Nickel</keyword>
<dbReference type="AlphaFoldDB" id="A0A212KKM6"/>
<dbReference type="InterPro" id="IPR023430">
    <property type="entry name" value="Pept_HybD-like_dom_sf"/>
</dbReference>
<accession>A0A212KKM6</accession>
<dbReference type="NCBIfam" id="TIGR00140">
    <property type="entry name" value="hupD"/>
    <property type="match status" value="1"/>
</dbReference>
<gene>
    <name evidence="8" type="primary">hyaD</name>
    <name evidence="8" type="ORF">KM92DES2_20391</name>
</gene>
<protein>
    <submittedName>
        <fullName evidence="8">Protein involved in processing of HyaA and HyaB proteins</fullName>
    </submittedName>
</protein>
<dbReference type="GO" id="GO:0004190">
    <property type="term" value="F:aspartic-type endopeptidase activity"/>
    <property type="evidence" value="ECO:0007669"/>
    <property type="project" value="UniProtKB-KW"/>
</dbReference>
<evidence type="ECO:0000256" key="4">
    <source>
        <dbReference type="ARBA" id="ARBA00022723"/>
    </source>
</evidence>